<organism evidence="2 3">
    <name type="scientific">Thiocapsa roseopersicina</name>
    <dbReference type="NCBI Taxonomy" id="1058"/>
    <lineage>
        <taxon>Bacteria</taxon>
        <taxon>Pseudomonadati</taxon>
        <taxon>Pseudomonadota</taxon>
        <taxon>Gammaproteobacteria</taxon>
        <taxon>Chromatiales</taxon>
        <taxon>Chromatiaceae</taxon>
        <taxon>Thiocapsa</taxon>
    </lineage>
</organism>
<gene>
    <name evidence="2" type="ORF">SAMN05421783_101419</name>
</gene>
<evidence type="ECO:0000259" key="1">
    <source>
        <dbReference type="SMART" id="SM00966"/>
    </source>
</evidence>
<protein>
    <submittedName>
        <fullName evidence="2">Antitoxin MazE</fullName>
    </submittedName>
</protein>
<sequence>MFRLCVNIDWSRAITSIVLDIKHWGNNLGVRLPAAIARAAHLHADQRVNITVEGERVIITPIRDERLTLEQRLAFFDPERHGGEAMPAEKALGAEQW</sequence>
<evidence type="ECO:0000313" key="2">
    <source>
        <dbReference type="EMBL" id="SDW10515.1"/>
    </source>
</evidence>
<dbReference type="STRING" id="1058.SAMN05421783_101419"/>
<dbReference type="PANTHER" id="PTHR40516">
    <property type="entry name" value="ANTITOXIN CHPS-RELATED"/>
    <property type="match status" value="1"/>
</dbReference>
<accession>A0A1H2QTR6</accession>
<proteinExistence type="predicted"/>
<dbReference type="InterPro" id="IPR037914">
    <property type="entry name" value="SpoVT-AbrB_sf"/>
</dbReference>
<dbReference type="GO" id="GO:0097351">
    <property type="term" value="F:toxin sequestering activity"/>
    <property type="evidence" value="ECO:0007669"/>
    <property type="project" value="InterPro"/>
</dbReference>
<dbReference type="PANTHER" id="PTHR40516:SF1">
    <property type="entry name" value="ANTITOXIN CHPS-RELATED"/>
    <property type="match status" value="1"/>
</dbReference>
<dbReference type="InterPro" id="IPR007159">
    <property type="entry name" value="SpoVT-AbrB_dom"/>
</dbReference>
<dbReference type="SUPFAM" id="SSF89447">
    <property type="entry name" value="AbrB/MazE/MraZ-like"/>
    <property type="match status" value="1"/>
</dbReference>
<dbReference type="SMART" id="SM00966">
    <property type="entry name" value="SpoVT_AbrB"/>
    <property type="match status" value="1"/>
</dbReference>
<dbReference type="AlphaFoldDB" id="A0A1H2QTR6"/>
<evidence type="ECO:0000313" key="3">
    <source>
        <dbReference type="Proteomes" id="UP000198816"/>
    </source>
</evidence>
<name>A0A1H2QTR6_THIRO</name>
<dbReference type="Pfam" id="PF04014">
    <property type="entry name" value="MazE_antitoxin"/>
    <property type="match status" value="1"/>
</dbReference>
<dbReference type="Gene3D" id="2.10.260.10">
    <property type="match status" value="1"/>
</dbReference>
<dbReference type="EMBL" id="FNNZ01000001">
    <property type="protein sequence ID" value="SDW10515.1"/>
    <property type="molecule type" value="Genomic_DNA"/>
</dbReference>
<dbReference type="GO" id="GO:0003677">
    <property type="term" value="F:DNA binding"/>
    <property type="evidence" value="ECO:0007669"/>
    <property type="project" value="InterPro"/>
</dbReference>
<keyword evidence="3" id="KW-1185">Reference proteome</keyword>
<dbReference type="Proteomes" id="UP000198816">
    <property type="component" value="Unassembled WGS sequence"/>
</dbReference>
<feature type="domain" description="SpoVT-AbrB" evidence="1">
    <location>
        <begin position="22"/>
        <end position="67"/>
    </location>
</feature>
<reference evidence="3" key="1">
    <citation type="submission" date="2016-10" db="EMBL/GenBank/DDBJ databases">
        <authorList>
            <person name="Varghese N."/>
            <person name="Submissions S."/>
        </authorList>
    </citation>
    <scope>NUCLEOTIDE SEQUENCE [LARGE SCALE GENOMIC DNA]</scope>
    <source>
        <strain evidence="3">DSM 217</strain>
    </source>
</reference>
<dbReference type="InterPro" id="IPR039052">
    <property type="entry name" value="Antitox_PemI-like"/>
</dbReference>